<dbReference type="CDD" id="cd09276">
    <property type="entry name" value="Rnase_HI_RT_non_LTR"/>
    <property type="match status" value="1"/>
</dbReference>
<dbReference type="InterPro" id="IPR002156">
    <property type="entry name" value="RNaseH_domain"/>
</dbReference>
<protein>
    <submittedName>
        <fullName evidence="2">Ribonuclease H</fullName>
    </submittedName>
</protein>
<dbReference type="Pfam" id="PF00075">
    <property type="entry name" value="RNase_H"/>
    <property type="match status" value="1"/>
</dbReference>
<accession>A0A0A9YNV3</accession>
<name>A0A0A9YNV3_LYGHE</name>
<proteinExistence type="predicted"/>
<sequence length="153" mass="16518">RVVGGEGGSAGSGVYIPALNVLASYPLGPYATVYQSEMFAINKCIAHLLEHGLTGQRICIFTDSQASIKGLKRPQTSSGLARETKYLARTLAQQNITVTLQWIPGHQELLGNPLSDTLARRGSSTIFQGPLPSIGIPRSLCQEKIKKWAIENL</sequence>
<dbReference type="PROSITE" id="PS50879">
    <property type="entry name" value="RNASE_H_1"/>
    <property type="match status" value="1"/>
</dbReference>
<dbReference type="SUPFAM" id="SSF53098">
    <property type="entry name" value="Ribonuclease H-like"/>
    <property type="match status" value="1"/>
</dbReference>
<dbReference type="GO" id="GO:0003676">
    <property type="term" value="F:nucleic acid binding"/>
    <property type="evidence" value="ECO:0007669"/>
    <property type="project" value="InterPro"/>
</dbReference>
<dbReference type="GO" id="GO:0004523">
    <property type="term" value="F:RNA-DNA hybrid ribonuclease activity"/>
    <property type="evidence" value="ECO:0007669"/>
    <property type="project" value="InterPro"/>
</dbReference>
<feature type="non-terminal residue" evidence="2">
    <location>
        <position position="153"/>
    </location>
</feature>
<dbReference type="AlphaFoldDB" id="A0A0A9YNV3"/>
<reference evidence="2" key="2">
    <citation type="submission" date="2014-07" db="EMBL/GenBank/DDBJ databases">
        <authorList>
            <person name="Hull J."/>
        </authorList>
    </citation>
    <scope>NUCLEOTIDE SEQUENCE</scope>
</reference>
<feature type="domain" description="RNase H type-1" evidence="1">
    <location>
        <begin position="1"/>
        <end position="124"/>
    </location>
</feature>
<organism evidence="2">
    <name type="scientific">Lygus hesperus</name>
    <name type="common">Western plant bug</name>
    <dbReference type="NCBI Taxonomy" id="30085"/>
    <lineage>
        <taxon>Eukaryota</taxon>
        <taxon>Metazoa</taxon>
        <taxon>Ecdysozoa</taxon>
        <taxon>Arthropoda</taxon>
        <taxon>Hexapoda</taxon>
        <taxon>Insecta</taxon>
        <taxon>Pterygota</taxon>
        <taxon>Neoptera</taxon>
        <taxon>Paraneoptera</taxon>
        <taxon>Hemiptera</taxon>
        <taxon>Heteroptera</taxon>
        <taxon>Panheteroptera</taxon>
        <taxon>Cimicomorpha</taxon>
        <taxon>Miridae</taxon>
        <taxon>Mirini</taxon>
        <taxon>Lygus</taxon>
    </lineage>
</organism>
<dbReference type="EMBL" id="GBHO01010821">
    <property type="protein sequence ID" value="JAG32783.1"/>
    <property type="molecule type" value="Transcribed_RNA"/>
</dbReference>
<dbReference type="InterPro" id="IPR036397">
    <property type="entry name" value="RNaseH_sf"/>
</dbReference>
<dbReference type="Gene3D" id="3.30.420.10">
    <property type="entry name" value="Ribonuclease H-like superfamily/Ribonuclease H"/>
    <property type="match status" value="1"/>
</dbReference>
<evidence type="ECO:0000259" key="1">
    <source>
        <dbReference type="PROSITE" id="PS50879"/>
    </source>
</evidence>
<dbReference type="InterPro" id="IPR012337">
    <property type="entry name" value="RNaseH-like_sf"/>
</dbReference>
<reference evidence="2" key="1">
    <citation type="journal article" date="2014" name="PLoS ONE">
        <title>Transcriptome-Based Identification of ABC Transporters in the Western Tarnished Plant Bug Lygus hesperus.</title>
        <authorList>
            <person name="Hull J.J."/>
            <person name="Chaney K."/>
            <person name="Geib S.M."/>
            <person name="Fabrick J.A."/>
            <person name="Brent C.S."/>
            <person name="Walsh D."/>
            <person name="Lavine L.C."/>
        </authorList>
    </citation>
    <scope>NUCLEOTIDE SEQUENCE</scope>
</reference>
<evidence type="ECO:0000313" key="2">
    <source>
        <dbReference type="EMBL" id="JAG32783.1"/>
    </source>
</evidence>
<gene>
    <name evidence="2" type="primary">rnhA_14</name>
    <name evidence="2" type="ORF">CM83_95909</name>
</gene>
<feature type="non-terminal residue" evidence="2">
    <location>
        <position position="1"/>
    </location>
</feature>